<gene>
    <name evidence="2" type="primary">ga23803</name>
    <name evidence="2" type="ORF">PR202_ga23803</name>
</gene>
<keyword evidence="3" id="KW-1185">Reference proteome</keyword>
<reference evidence="2" key="2">
    <citation type="submission" date="2021-12" db="EMBL/GenBank/DDBJ databases">
        <title>Resequencing data analysis of finger millet.</title>
        <authorList>
            <person name="Hatakeyama M."/>
            <person name="Aluri S."/>
            <person name="Balachadran M.T."/>
            <person name="Sivarajan S.R."/>
            <person name="Poveda L."/>
            <person name="Shimizu-Inatsugi R."/>
            <person name="Schlapbach R."/>
            <person name="Sreeman S.M."/>
            <person name="Shimizu K.K."/>
        </authorList>
    </citation>
    <scope>NUCLEOTIDE SEQUENCE</scope>
</reference>
<dbReference type="AlphaFoldDB" id="A0AAV5D6S5"/>
<dbReference type="EMBL" id="BQKI01000012">
    <property type="protein sequence ID" value="GJN06110.1"/>
    <property type="molecule type" value="Genomic_DNA"/>
</dbReference>
<dbReference type="Proteomes" id="UP001054889">
    <property type="component" value="Unassembled WGS sequence"/>
</dbReference>
<accession>A0AAV5D6S5</accession>
<comment type="caution">
    <text evidence="2">The sequence shown here is derived from an EMBL/GenBank/DDBJ whole genome shotgun (WGS) entry which is preliminary data.</text>
</comment>
<protein>
    <submittedName>
        <fullName evidence="2">Uncharacterized protein</fullName>
    </submittedName>
</protein>
<feature type="compositionally biased region" description="Gly residues" evidence="1">
    <location>
        <begin position="1"/>
        <end position="12"/>
    </location>
</feature>
<organism evidence="2 3">
    <name type="scientific">Eleusine coracana subsp. coracana</name>
    <dbReference type="NCBI Taxonomy" id="191504"/>
    <lineage>
        <taxon>Eukaryota</taxon>
        <taxon>Viridiplantae</taxon>
        <taxon>Streptophyta</taxon>
        <taxon>Embryophyta</taxon>
        <taxon>Tracheophyta</taxon>
        <taxon>Spermatophyta</taxon>
        <taxon>Magnoliopsida</taxon>
        <taxon>Liliopsida</taxon>
        <taxon>Poales</taxon>
        <taxon>Poaceae</taxon>
        <taxon>PACMAD clade</taxon>
        <taxon>Chloridoideae</taxon>
        <taxon>Cynodonteae</taxon>
        <taxon>Eleusininae</taxon>
        <taxon>Eleusine</taxon>
    </lineage>
</organism>
<feature type="region of interest" description="Disordered" evidence="1">
    <location>
        <begin position="1"/>
        <end position="37"/>
    </location>
</feature>
<reference evidence="2" key="1">
    <citation type="journal article" date="2018" name="DNA Res.">
        <title>Multiple hybrid de novo genome assembly of finger millet, an orphan allotetraploid crop.</title>
        <authorList>
            <person name="Hatakeyama M."/>
            <person name="Aluri S."/>
            <person name="Balachadran M.T."/>
            <person name="Sivarajan S.R."/>
            <person name="Patrignani A."/>
            <person name="Gruter S."/>
            <person name="Poveda L."/>
            <person name="Shimizu-Inatsugi R."/>
            <person name="Baeten J."/>
            <person name="Francoijs K.J."/>
            <person name="Nataraja K.N."/>
            <person name="Reddy Y.A.N."/>
            <person name="Phadnis S."/>
            <person name="Ravikumar R.L."/>
            <person name="Schlapbach R."/>
            <person name="Sreeman S.M."/>
            <person name="Shimizu K.K."/>
        </authorList>
    </citation>
    <scope>NUCLEOTIDE SEQUENCE</scope>
</reference>
<sequence>MPAVLSGGGGGKRPLSSDVHGPQLALQNPGTEGQIHTVRGGKAGFVSSQQQTLGGQHGLFSSQQQTLGRQDGLVSSQQQTCGGQHGLISSQQQLQQTVDDPAYVNSIHDSVRH</sequence>
<name>A0AAV5D6S5_ELECO</name>
<evidence type="ECO:0000313" key="3">
    <source>
        <dbReference type="Proteomes" id="UP001054889"/>
    </source>
</evidence>
<evidence type="ECO:0000313" key="2">
    <source>
        <dbReference type="EMBL" id="GJN06110.1"/>
    </source>
</evidence>
<evidence type="ECO:0000256" key="1">
    <source>
        <dbReference type="SAM" id="MobiDB-lite"/>
    </source>
</evidence>
<proteinExistence type="predicted"/>